<evidence type="ECO:0008006" key="5">
    <source>
        <dbReference type="Google" id="ProtNLM"/>
    </source>
</evidence>
<dbReference type="GeneID" id="19201399"/>
<evidence type="ECO:0000256" key="2">
    <source>
        <dbReference type="SAM" id="Phobius"/>
    </source>
</evidence>
<keyword evidence="2" id="KW-0812">Transmembrane</keyword>
<evidence type="ECO:0000313" key="3">
    <source>
        <dbReference type="EMBL" id="EIW76519.1"/>
    </source>
</evidence>
<proteinExistence type="predicted"/>
<keyword evidence="4" id="KW-1185">Reference proteome</keyword>
<protein>
    <recommendedName>
        <fullName evidence="5">MARVEL domain-containing protein</fullName>
    </recommendedName>
</protein>
<feature type="transmembrane region" description="Helical" evidence="2">
    <location>
        <begin position="42"/>
        <end position="67"/>
    </location>
</feature>
<reference evidence="4" key="1">
    <citation type="journal article" date="2012" name="Science">
        <title>The Paleozoic origin of enzymatic lignin decomposition reconstructed from 31 fungal genomes.</title>
        <authorList>
            <person name="Floudas D."/>
            <person name="Binder M."/>
            <person name="Riley R."/>
            <person name="Barry K."/>
            <person name="Blanchette R.A."/>
            <person name="Henrissat B."/>
            <person name="Martinez A.T."/>
            <person name="Otillar R."/>
            <person name="Spatafora J.W."/>
            <person name="Yadav J.S."/>
            <person name="Aerts A."/>
            <person name="Benoit I."/>
            <person name="Boyd A."/>
            <person name="Carlson A."/>
            <person name="Copeland A."/>
            <person name="Coutinho P.M."/>
            <person name="de Vries R.P."/>
            <person name="Ferreira P."/>
            <person name="Findley K."/>
            <person name="Foster B."/>
            <person name="Gaskell J."/>
            <person name="Glotzer D."/>
            <person name="Gorecki P."/>
            <person name="Heitman J."/>
            <person name="Hesse C."/>
            <person name="Hori C."/>
            <person name="Igarashi K."/>
            <person name="Jurgens J.A."/>
            <person name="Kallen N."/>
            <person name="Kersten P."/>
            <person name="Kohler A."/>
            <person name="Kuees U."/>
            <person name="Kumar T.K.A."/>
            <person name="Kuo A."/>
            <person name="LaButti K."/>
            <person name="Larrondo L.F."/>
            <person name="Lindquist E."/>
            <person name="Ling A."/>
            <person name="Lombard V."/>
            <person name="Lucas S."/>
            <person name="Lundell T."/>
            <person name="Martin R."/>
            <person name="McLaughlin D.J."/>
            <person name="Morgenstern I."/>
            <person name="Morin E."/>
            <person name="Murat C."/>
            <person name="Nagy L.G."/>
            <person name="Nolan M."/>
            <person name="Ohm R.A."/>
            <person name="Patyshakuliyeva A."/>
            <person name="Rokas A."/>
            <person name="Ruiz-Duenas F.J."/>
            <person name="Sabat G."/>
            <person name="Salamov A."/>
            <person name="Samejima M."/>
            <person name="Schmutz J."/>
            <person name="Slot J.C."/>
            <person name="St John F."/>
            <person name="Stenlid J."/>
            <person name="Sun H."/>
            <person name="Sun S."/>
            <person name="Syed K."/>
            <person name="Tsang A."/>
            <person name="Wiebenga A."/>
            <person name="Young D."/>
            <person name="Pisabarro A."/>
            <person name="Eastwood D.C."/>
            <person name="Martin F."/>
            <person name="Cullen D."/>
            <person name="Grigoriev I.V."/>
            <person name="Hibbett D.S."/>
        </authorList>
    </citation>
    <scope>NUCLEOTIDE SEQUENCE [LARGE SCALE GENOMIC DNA]</scope>
    <source>
        <strain evidence="4">RWD-64-598 SS2</strain>
    </source>
</reference>
<feature type="compositionally biased region" description="Low complexity" evidence="1">
    <location>
        <begin position="316"/>
        <end position="325"/>
    </location>
</feature>
<feature type="transmembrane region" description="Helical" evidence="2">
    <location>
        <begin position="119"/>
        <end position="144"/>
    </location>
</feature>
<comment type="caution">
    <text evidence="3">The sequence shown here is derived from an EMBL/GenBank/DDBJ whole genome shotgun (WGS) entry which is preliminary data.</text>
</comment>
<feature type="transmembrane region" description="Helical" evidence="2">
    <location>
        <begin position="79"/>
        <end position="99"/>
    </location>
</feature>
<dbReference type="KEGG" id="cput:CONPUDRAFT_139802"/>
<feature type="compositionally biased region" description="Low complexity" evidence="1">
    <location>
        <begin position="331"/>
        <end position="351"/>
    </location>
</feature>
<dbReference type="EMBL" id="JH711586">
    <property type="protein sequence ID" value="EIW76519.1"/>
    <property type="molecule type" value="Genomic_DNA"/>
</dbReference>
<keyword evidence="2" id="KW-1133">Transmembrane helix</keyword>
<accession>A0A5M3MBA3</accession>
<dbReference type="Proteomes" id="UP000053558">
    <property type="component" value="Unassembled WGS sequence"/>
</dbReference>
<feature type="compositionally biased region" description="Pro residues" evidence="1">
    <location>
        <begin position="215"/>
        <end position="234"/>
    </location>
</feature>
<evidence type="ECO:0000313" key="4">
    <source>
        <dbReference type="Proteomes" id="UP000053558"/>
    </source>
</evidence>
<feature type="region of interest" description="Disordered" evidence="1">
    <location>
        <begin position="196"/>
        <end position="366"/>
    </location>
</feature>
<gene>
    <name evidence="3" type="ORF">CONPUDRAFT_139802</name>
</gene>
<feature type="transmembrane region" description="Helical" evidence="2">
    <location>
        <begin position="7"/>
        <end position="30"/>
    </location>
</feature>
<organism evidence="3 4">
    <name type="scientific">Coniophora puteana (strain RWD-64-598)</name>
    <name type="common">Brown rot fungus</name>
    <dbReference type="NCBI Taxonomy" id="741705"/>
    <lineage>
        <taxon>Eukaryota</taxon>
        <taxon>Fungi</taxon>
        <taxon>Dikarya</taxon>
        <taxon>Basidiomycota</taxon>
        <taxon>Agaricomycotina</taxon>
        <taxon>Agaricomycetes</taxon>
        <taxon>Agaricomycetidae</taxon>
        <taxon>Boletales</taxon>
        <taxon>Coniophorineae</taxon>
        <taxon>Coniophoraceae</taxon>
        <taxon>Coniophora</taxon>
    </lineage>
</organism>
<keyword evidence="2" id="KW-0472">Membrane</keyword>
<dbReference type="AlphaFoldDB" id="A0A5M3MBA3"/>
<evidence type="ECO:0000256" key="1">
    <source>
        <dbReference type="SAM" id="MobiDB-lite"/>
    </source>
</evidence>
<name>A0A5M3MBA3_CONPW</name>
<sequence length="366" mass="38754">MPAVLPVFRIIVFSTVTLCSIVVLGLAAYLESLVNGQSSSSPYLTFIGLGIAAGVITGVLMPTLLLIGRVFPKSFTSKILFEIILMLVLWVLWIATAGITVGNRAELYPDGCDLRVPQAQSICNIITAIEAFSFLNWLMVFAYYDTLVLYSIIRTIQGRGCWLSSVREASNGPTGPAAAVPGVVPMTQQPLLQQYPQQPQGYPQQPYPQQVPYQQQPPAPGTPYGTPPQGPVAPHPMYAGGQPPVPAPQQSYTPPAPAGQGQPLYPQPTGSSGATGYGGYPEPSPSPGQDPNLHGYSFQAQQGSQPNSPAPPAGSPAPSQGGYPQQPQPQQPYYGQPGQGPVPHGQPPQGYYFAGHPSPGQAPYPQ</sequence>
<dbReference type="RefSeq" id="XP_007773723.1">
    <property type="nucleotide sequence ID" value="XM_007775533.1"/>
</dbReference>
<feature type="compositionally biased region" description="Low complexity" evidence="1">
    <location>
        <begin position="196"/>
        <end position="214"/>
    </location>
</feature>
<dbReference type="OrthoDB" id="3364107at2759"/>